<dbReference type="AlphaFoldDB" id="A0A0H5Q4B4"/>
<sequence length="99" mass="11069">MRRVDRLLLKIQQAERLDALQLGVALIGKRTESGKWEVYADLWDGKFGGKTQRITMEFDTLEEAQNAVAEIEEVHSPTGNRIKAGDGATVIIDDIAWAE</sequence>
<organism evidence="1">
    <name type="scientific">uncultured prokaryote</name>
    <dbReference type="NCBI Taxonomy" id="198431"/>
    <lineage>
        <taxon>unclassified sequences</taxon>
        <taxon>environmental samples</taxon>
    </lineage>
</organism>
<keyword evidence="1" id="KW-0614">Plasmid</keyword>
<evidence type="ECO:0000313" key="1">
    <source>
        <dbReference type="EMBL" id="CRY96264.1"/>
    </source>
</evidence>
<reference evidence="1" key="1">
    <citation type="submission" date="2015-06" db="EMBL/GenBank/DDBJ databases">
        <authorList>
            <person name="Joergensen T."/>
        </authorList>
    </citation>
    <scope>NUCLEOTIDE SEQUENCE</scope>
    <source>
        <plasmid evidence="1">pRGFK1025</plasmid>
    </source>
</reference>
<protein>
    <submittedName>
        <fullName evidence="1">Uncharacterized protein</fullName>
    </submittedName>
</protein>
<reference evidence="1" key="2">
    <citation type="submission" date="2015-07" db="EMBL/GenBank/DDBJ databases">
        <title>Plasmids, circular viruses and viroids from rat gut.</title>
        <authorList>
            <person name="Jorgensen T.J."/>
            <person name="Hansen M.A."/>
            <person name="Xu Z."/>
            <person name="Tabak M.A."/>
            <person name="Sorensen S.J."/>
            <person name="Hansen L.H."/>
        </authorList>
    </citation>
    <scope>NUCLEOTIDE SEQUENCE</scope>
    <source>
        <plasmid evidence="1">pRGFK1025</plasmid>
    </source>
</reference>
<geneLocation type="plasmid" evidence="1">
    <name>pRGFK1025</name>
</geneLocation>
<proteinExistence type="predicted"/>
<dbReference type="EMBL" id="LN853609">
    <property type="protein sequence ID" value="CRY96264.1"/>
    <property type="molecule type" value="Genomic_DNA"/>
</dbReference>
<name>A0A0H5Q4B4_9ZZZZ</name>
<accession>A0A0H5Q4B4</accession>